<dbReference type="InterPro" id="IPR036884">
    <property type="entry name" value="2Fe-2S-bd_dom_sf"/>
</dbReference>
<dbReference type="PANTHER" id="PTHR44379:SF5">
    <property type="entry name" value="OXIDOREDUCTASE WITH IRON-SULFUR SUBUNIT"/>
    <property type="match status" value="1"/>
</dbReference>
<evidence type="ECO:0000256" key="6">
    <source>
        <dbReference type="ARBA" id="ARBA00060707"/>
    </source>
</evidence>
<dbReference type="GO" id="GO:0051537">
    <property type="term" value="F:2 iron, 2 sulfur cluster binding"/>
    <property type="evidence" value="ECO:0007669"/>
    <property type="project" value="UniProtKB-KW"/>
</dbReference>
<feature type="domain" description="2Fe-2S ferredoxin-type" evidence="7">
    <location>
        <begin position="1"/>
        <end position="77"/>
    </location>
</feature>
<accession>A0A226QGH4</accession>
<dbReference type="InterPro" id="IPR036010">
    <property type="entry name" value="2Fe-2S_ferredoxin-like_sf"/>
</dbReference>
<dbReference type="RefSeq" id="WP_062754077.1">
    <property type="nucleotide sequence ID" value="NZ_NDYL01000002.1"/>
</dbReference>
<dbReference type="AlphaFoldDB" id="A0A226QGH4"/>
<evidence type="ECO:0000313" key="8">
    <source>
        <dbReference type="EMBL" id="OXB91743.1"/>
    </source>
</evidence>
<dbReference type="GO" id="GO:0016491">
    <property type="term" value="F:oxidoreductase activity"/>
    <property type="evidence" value="ECO:0007669"/>
    <property type="project" value="UniProtKB-KW"/>
</dbReference>
<dbReference type="Pfam" id="PF01799">
    <property type="entry name" value="Fer2_2"/>
    <property type="match status" value="1"/>
</dbReference>
<dbReference type="GO" id="GO:0046872">
    <property type="term" value="F:metal ion binding"/>
    <property type="evidence" value="ECO:0007669"/>
    <property type="project" value="UniProtKB-KW"/>
</dbReference>
<dbReference type="InterPro" id="IPR051452">
    <property type="entry name" value="Diverse_Oxidoreductases"/>
</dbReference>
<keyword evidence="2" id="KW-0479">Metal-binding</keyword>
<dbReference type="InterPro" id="IPR002888">
    <property type="entry name" value="2Fe-2S-bd"/>
</dbReference>
<evidence type="ECO:0000256" key="5">
    <source>
        <dbReference type="ARBA" id="ARBA00023014"/>
    </source>
</evidence>
<comment type="pathway">
    <text evidence="6">Alkaloid degradation; nicotine degradation.</text>
</comment>
<dbReference type="InterPro" id="IPR001041">
    <property type="entry name" value="2Fe-2S_ferredoxin-type"/>
</dbReference>
<evidence type="ECO:0000313" key="9">
    <source>
        <dbReference type="Proteomes" id="UP000198394"/>
    </source>
</evidence>
<keyword evidence="1" id="KW-0001">2Fe-2S</keyword>
<organism evidence="8 9">
    <name type="scientific">Parageobacillus galactosidasius</name>
    <dbReference type="NCBI Taxonomy" id="883812"/>
    <lineage>
        <taxon>Bacteria</taxon>
        <taxon>Bacillati</taxon>
        <taxon>Bacillota</taxon>
        <taxon>Bacilli</taxon>
        <taxon>Bacillales</taxon>
        <taxon>Anoxybacillaceae</taxon>
        <taxon>Parageobacillus</taxon>
    </lineage>
</organism>
<dbReference type="Gene3D" id="1.10.150.120">
    <property type="entry name" value="[2Fe-2S]-binding domain"/>
    <property type="match status" value="1"/>
</dbReference>
<dbReference type="EMBL" id="NDYL01000002">
    <property type="protein sequence ID" value="OXB91743.1"/>
    <property type="molecule type" value="Genomic_DNA"/>
</dbReference>
<dbReference type="Proteomes" id="UP000198394">
    <property type="component" value="Unassembled WGS sequence"/>
</dbReference>
<dbReference type="SUPFAM" id="SSF54292">
    <property type="entry name" value="2Fe-2S ferredoxin-like"/>
    <property type="match status" value="1"/>
</dbReference>
<evidence type="ECO:0000259" key="7">
    <source>
        <dbReference type="PROSITE" id="PS51085"/>
    </source>
</evidence>
<name>A0A226QGH4_9BACL</name>
<evidence type="ECO:0000256" key="3">
    <source>
        <dbReference type="ARBA" id="ARBA00023002"/>
    </source>
</evidence>
<dbReference type="Pfam" id="PF00111">
    <property type="entry name" value="Fer2"/>
    <property type="match status" value="1"/>
</dbReference>
<keyword evidence="4" id="KW-0408">Iron</keyword>
<keyword evidence="5" id="KW-0411">Iron-sulfur</keyword>
<dbReference type="GeneID" id="94900198"/>
<dbReference type="Gene3D" id="3.10.20.30">
    <property type="match status" value="1"/>
</dbReference>
<evidence type="ECO:0000256" key="2">
    <source>
        <dbReference type="ARBA" id="ARBA00022723"/>
    </source>
</evidence>
<dbReference type="PROSITE" id="PS51085">
    <property type="entry name" value="2FE2S_FER_2"/>
    <property type="match status" value="1"/>
</dbReference>
<reference evidence="8 9" key="1">
    <citation type="submission" date="2017-04" db="EMBL/GenBank/DDBJ databases">
        <title>The genome sequence of Parageobacillus galactosidasius DSM 18751.</title>
        <authorList>
            <person name="Ramaloko W.T."/>
            <person name="Koen N."/>
            <person name="Polliack S."/>
            <person name="Aliyu H."/>
            <person name="Lebre P."/>
            <person name="Mohr T."/>
            <person name="Oswald F."/>
            <person name="Zwick M."/>
            <person name="Neumann A."/>
            <person name="Syldatk C."/>
            <person name="Cowan D."/>
            <person name="De Maayer P."/>
        </authorList>
    </citation>
    <scope>NUCLEOTIDE SEQUENCE [LARGE SCALE GENOMIC DNA]</scope>
    <source>
        <strain evidence="8 9">DSM 18751</strain>
    </source>
</reference>
<dbReference type="FunFam" id="1.10.150.120:FF:000003">
    <property type="entry name" value="Carbon monoxide dehydrogenase, small subunit"/>
    <property type="match status" value="1"/>
</dbReference>
<keyword evidence="3" id="KW-0560">Oxidoreductase</keyword>
<dbReference type="PANTHER" id="PTHR44379">
    <property type="entry name" value="OXIDOREDUCTASE WITH IRON-SULFUR SUBUNIT"/>
    <property type="match status" value="1"/>
</dbReference>
<keyword evidence="9" id="KW-1185">Reference proteome</keyword>
<evidence type="ECO:0000256" key="1">
    <source>
        <dbReference type="ARBA" id="ARBA00022714"/>
    </source>
</evidence>
<comment type="caution">
    <text evidence="8">The sequence shown here is derived from an EMBL/GenBank/DDBJ whole genome shotgun (WGS) entry which is preliminary data.</text>
</comment>
<evidence type="ECO:0000256" key="4">
    <source>
        <dbReference type="ARBA" id="ARBA00023004"/>
    </source>
</evidence>
<dbReference type="SUPFAM" id="SSF47741">
    <property type="entry name" value="CO dehydrogenase ISP C-domain like"/>
    <property type="match status" value="1"/>
</dbReference>
<proteinExistence type="predicted"/>
<protein>
    <submittedName>
        <fullName evidence="8">Carbon monoxide dehydrogenase</fullName>
    </submittedName>
</protein>
<sequence>MKIRVKVNGQLYESDVEPRTLLAYYLRDELKLTGTHIGCDTTSCGACTVLLDGKAVKSCTVFAVQADGREVLTVEGLEKDGEMHPLQKAFWEEHALQCGYCTPGMLMASYALLQENPAPTEEQIREGLSGNICRCTGYVNIVKAVKSAASKMATQESLEEVATSGTSTD</sequence>
<dbReference type="InterPro" id="IPR012675">
    <property type="entry name" value="Beta-grasp_dom_sf"/>
</dbReference>
<gene>
    <name evidence="8" type="ORF">B9L23_10435</name>
</gene>
<dbReference type="FunFam" id="3.10.20.30:FF:000020">
    <property type="entry name" value="Xanthine dehydrogenase iron-sulfur subunit"/>
    <property type="match status" value="1"/>
</dbReference>